<feature type="non-terminal residue" evidence="1">
    <location>
        <position position="37"/>
    </location>
</feature>
<evidence type="ECO:0000313" key="2">
    <source>
        <dbReference type="Proteomes" id="UP001217776"/>
    </source>
</evidence>
<reference evidence="1" key="1">
    <citation type="submission" date="2022-10" db="EMBL/GenBank/DDBJ databases">
        <title>Human gut microbiome strain richness.</title>
        <authorList>
            <person name="Chen-Liaw A."/>
        </authorList>
    </citation>
    <scope>NUCLEOTIDE SEQUENCE</scope>
    <source>
        <strain evidence="1">1001283st1_A3_1001283B150304_161114</strain>
    </source>
</reference>
<name>A0AAP3SL75_BACT4</name>
<organism evidence="1 2">
    <name type="scientific">Bacteroides thetaiotaomicron</name>
    <dbReference type="NCBI Taxonomy" id="818"/>
    <lineage>
        <taxon>Bacteria</taxon>
        <taxon>Pseudomonadati</taxon>
        <taxon>Bacteroidota</taxon>
        <taxon>Bacteroidia</taxon>
        <taxon>Bacteroidales</taxon>
        <taxon>Bacteroidaceae</taxon>
        <taxon>Bacteroides</taxon>
    </lineage>
</organism>
<comment type="caution">
    <text evidence="1">The sequence shown here is derived from an EMBL/GenBank/DDBJ whole genome shotgun (WGS) entry which is preliminary data.</text>
</comment>
<dbReference type="EMBL" id="JAQNVG010000145">
    <property type="protein sequence ID" value="MDC2239678.1"/>
    <property type="molecule type" value="Genomic_DNA"/>
</dbReference>
<protein>
    <submittedName>
        <fullName evidence="1">Conjugal transfer protein TraI</fullName>
    </submittedName>
</protein>
<accession>A0AAP3SL75</accession>
<evidence type="ECO:0000313" key="1">
    <source>
        <dbReference type="EMBL" id="MDC2239678.1"/>
    </source>
</evidence>
<dbReference type="AlphaFoldDB" id="A0AAP3SL75"/>
<proteinExistence type="predicted"/>
<gene>
    <name evidence="1" type="ORF">PO127_28490</name>
</gene>
<sequence>MSRFHNRNFELLEPYDAKVSCTVLRGERGSNTPDLPD</sequence>
<dbReference type="Proteomes" id="UP001217776">
    <property type="component" value="Unassembled WGS sequence"/>
</dbReference>